<comment type="subcellular location">
    <subcellularLocation>
        <location evidence="1 10">Secreted</location>
    </subcellularLocation>
</comment>
<evidence type="ECO:0000256" key="1">
    <source>
        <dbReference type="ARBA" id="ARBA00004613"/>
    </source>
</evidence>
<evidence type="ECO:0000256" key="2">
    <source>
        <dbReference type="ARBA" id="ARBA00007534"/>
    </source>
</evidence>
<dbReference type="Pfam" id="PF01083">
    <property type="entry name" value="Cutinase"/>
    <property type="match status" value="1"/>
</dbReference>
<reference evidence="11 12" key="1">
    <citation type="journal article" date="2023" name="G3 (Bethesda)">
        <title>A chromosome-level genome assembly of Zasmidium syzygii isolated from banana leaves.</title>
        <authorList>
            <person name="van Westerhoven A.C."/>
            <person name="Mehrabi R."/>
            <person name="Talebi R."/>
            <person name="Steentjes M.B.F."/>
            <person name="Corcolon B."/>
            <person name="Chong P.A."/>
            <person name="Kema G.H.J."/>
            <person name="Seidl M.F."/>
        </authorList>
    </citation>
    <scope>NUCLEOTIDE SEQUENCE [LARGE SCALE GENOMIC DNA]</scope>
    <source>
        <strain evidence="11 12">P124</strain>
    </source>
</reference>
<dbReference type="PANTHER" id="PTHR48250">
    <property type="entry name" value="CUTINASE 2-RELATED"/>
    <property type="match status" value="1"/>
</dbReference>
<dbReference type="SUPFAM" id="SSF53474">
    <property type="entry name" value="alpha/beta-Hydrolases"/>
    <property type="match status" value="1"/>
</dbReference>
<comment type="catalytic activity">
    <reaction evidence="9 10">
        <text>cutin + H2O = cutin monomers.</text>
        <dbReference type="EC" id="3.1.1.74"/>
    </reaction>
</comment>
<keyword evidence="6 10" id="KW-0732">Signal</keyword>
<evidence type="ECO:0000256" key="10">
    <source>
        <dbReference type="RuleBase" id="RU361263"/>
    </source>
</evidence>
<evidence type="ECO:0000256" key="4">
    <source>
        <dbReference type="ARBA" id="ARBA00022487"/>
    </source>
</evidence>
<name>A0ABR0EVH0_ZASCE</name>
<feature type="signal peptide" evidence="10">
    <location>
        <begin position="1"/>
        <end position="16"/>
    </location>
</feature>
<keyword evidence="7 10" id="KW-0378">Hydrolase</keyword>
<evidence type="ECO:0000256" key="7">
    <source>
        <dbReference type="ARBA" id="ARBA00022801"/>
    </source>
</evidence>
<evidence type="ECO:0000256" key="5">
    <source>
        <dbReference type="ARBA" id="ARBA00022525"/>
    </source>
</evidence>
<dbReference type="InterPro" id="IPR043580">
    <property type="entry name" value="CUTINASE_1"/>
</dbReference>
<keyword evidence="4 10" id="KW-0719">Serine esterase</keyword>
<evidence type="ECO:0000256" key="3">
    <source>
        <dbReference type="ARBA" id="ARBA00013095"/>
    </source>
</evidence>
<organism evidence="11 12">
    <name type="scientific">Zasmidium cellare</name>
    <name type="common">Wine cellar mold</name>
    <name type="synonym">Racodium cellare</name>
    <dbReference type="NCBI Taxonomy" id="395010"/>
    <lineage>
        <taxon>Eukaryota</taxon>
        <taxon>Fungi</taxon>
        <taxon>Dikarya</taxon>
        <taxon>Ascomycota</taxon>
        <taxon>Pezizomycotina</taxon>
        <taxon>Dothideomycetes</taxon>
        <taxon>Dothideomycetidae</taxon>
        <taxon>Mycosphaerellales</taxon>
        <taxon>Mycosphaerellaceae</taxon>
        <taxon>Zasmidium</taxon>
    </lineage>
</organism>
<keyword evidence="5 10" id="KW-0964">Secreted</keyword>
<evidence type="ECO:0000313" key="12">
    <source>
        <dbReference type="Proteomes" id="UP001305779"/>
    </source>
</evidence>
<dbReference type="EC" id="3.1.1.74" evidence="3 10"/>
<comment type="function">
    <text evidence="10">Catalyzes the hydrolysis of complex carboxylic polyesters found in the cell wall of plants. Degrades cutin, a macromolecule that forms the structure of the plant cuticle.</text>
</comment>
<comment type="similarity">
    <text evidence="2 10">Belongs to the cutinase family.</text>
</comment>
<evidence type="ECO:0000313" key="11">
    <source>
        <dbReference type="EMBL" id="KAK4505624.1"/>
    </source>
</evidence>
<accession>A0ABR0EVH0</accession>
<protein>
    <recommendedName>
        <fullName evidence="3 10">Cutinase</fullName>
        <ecNumber evidence="3 10">3.1.1.74</ecNumber>
    </recommendedName>
</protein>
<dbReference type="InterPro" id="IPR000675">
    <property type="entry name" value="Cutinase/axe"/>
</dbReference>
<dbReference type="InterPro" id="IPR029058">
    <property type="entry name" value="AB_hydrolase_fold"/>
</dbReference>
<evidence type="ECO:0000256" key="9">
    <source>
        <dbReference type="ARBA" id="ARBA00034045"/>
    </source>
</evidence>
<dbReference type="SMART" id="SM01110">
    <property type="entry name" value="Cutinase"/>
    <property type="match status" value="1"/>
</dbReference>
<gene>
    <name evidence="11" type="ORF">PRZ48_003587</name>
</gene>
<comment type="caution">
    <text evidence="11">The sequence shown here is derived from an EMBL/GenBank/DDBJ whole genome shotgun (WGS) entry which is preliminary data.</text>
</comment>
<feature type="chain" id="PRO_5044962186" description="Cutinase" evidence="10">
    <location>
        <begin position="17"/>
        <end position="213"/>
    </location>
</feature>
<keyword evidence="8" id="KW-1015">Disulfide bond</keyword>
<dbReference type="InterPro" id="IPR011150">
    <property type="entry name" value="Cutinase_monf"/>
</dbReference>
<dbReference type="PANTHER" id="PTHR48250:SF1">
    <property type="entry name" value="CUTINASE"/>
    <property type="match status" value="1"/>
</dbReference>
<proteinExistence type="inferred from homology"/>
<keyword evidence="12" id="KW-1185">Reference proteome</keyword>
<dbReference type="PRINTS" id="PR00129">
    <property type="entry name" value="CUTINASE"/>
</dbReference>
<evidence type="ECO:0000256" key="8">
    <source>
        <dbReference type="ARBA" id="ARBA00023157"/>
    </source>
</evidence>
<dbReference type="EMBL" id="JAXOVC010000002">
    <property type="protein sequence ID" value="KAK4505624.1"/>
    <property type="molecule type" value="Genomic_DNA"/>
</dbReference>
<dbReference type="Proteomes" id="UP001305779">
    <property type="component" value="Unassembled WGS sequence"/>
</dbReference>
<sequence>MKYLTLVLSSLPLAFTAPLSKRLFDSPVRNDLLDGTPCRAITIIFARGTLEAGNVGTLAGPPFFQAVADIVGEQNVAVQGVDYPADIPGFLAGGDQGGSQRMAQLVQLAERQCPSTSIVLSGYSQGGQLVHNAAKLLSTSGGTQSISSVVIFGDPDNGEPVAGVSQDRVLVLCDPTDNICDHGFLVLPAHLSYGKDAQQAAQFVVQRAGGGRY</sequence>
<dbReference type="PROSITE" id="PS00155">
    <property type="entry name" value="CUTINASE_1"/>
    <property type="match status" value="1"/>
</dbReference>
<evidence type="ECO:0000256" key="6">
    <source>
        <dbReference type="ARBA" id="ARBA00022729"/>
    </source>
</evidence>
<dbReference type="Gene3D" id="3.40.50.1820">
    <property type="entry name" value="alpha/beta hydrolase"/>
    <property type="match status" value="1"/>
</dbReference>